<dbReference type="InterPro" id="IPR000531">
    <property type="entry name" value="Beta-barrel_TonB"/>
</dbReference>
<proteinExistence type="inferred from homology"/>
<evidence type="ECO:0000256" key="8">
    <source>
        <dbReference type="PROSITE-ProRule" id="PRU01360"/>
    </source>
</evidence>
<dbReference type="InterPro" id="IPR036942">
    <property type="entry name" value="Beta-barrel_TonB_sf"/>
</dbReference>
<evidence type="ECO:0000259" key="12">
    <source>
        <dbReference type="Pfam" id="PF07715"/>
    </source>
</evidence>
<evidence type="ECO:0000313" key="13">
    <source>
        <dbReference type="EMBL" id="AHK79501.1"/>
    </source>
</evidence>
<dbReference type="Pfam" id="PF07715">
    <property type="entry name" value="Plug"/>
    <property type="match status" value="1"/>
</dbReference>
<dbReference type="RefSeq" id="WP_025281969.1">
    <property type="nucleotide sequence ID" value="NZ_CP007268.1"/>
</dbReference>
<keyword evidence="3 8" id="KW-1134">Transmembrane beta strand</keyword>
<feature type="domain" description="TonB-dependent receptor-like beta-barrel" evidence="11">
    <location>
        <begin position="300"/>
        <end position="656"/>
    </location>
</feature>
<protein>
    <submittedName>
        <fullName evidence="13">TonB-dependent receptor</fullName>
    </submittedName>
</protein>
<evidence type="ECO:0000259" key="11">
    <source>
        <dbReference type="Pfam" id="PF00593"/>
    </source>
</evidence>
<evidence type="ECO:0000256" key="7">
    <source>
        <dbReference type="ARBA" id="ARBA00023237"/>
    </source>
</evidence>
<keyword evidence="13" id="KW-0675">Receptor</keyword>
<evidence type="ECO:0000256" key="3">
    <source>
        <dbReference type="ARBA" id="ARBA00022452"/>
    </source>
</evidence>
<evidence type="ECO:0000256" key="9">
    <source>
        <dbReference type="RuleBase" id="RU003357"/>
    </source>
</evidence>
<dbReference type="InterPro" id="IPR037066">
    <property type="entry name" value="Plug_dom_sf"/>
</dbReference>
<evidence type="ECO:0000256" key="6">
    <source>
        <dbReference type="ARBA" id="ARBA00023136"/>
    </source>
</evidence>
<feature type="domain" description="TonB-dependent receptor plug" evidence="12">
    <location>
        <begin position="60"/>
        <end position="169"/>
    </location>
</feature>
<dbReference type="OrthoDB" id="9815954at2"/>
<dbReference type="AlphaFoldDB" id="W8KV90"/>
<dbReference type="HOGENOM" id="CLU_008287_16_0_6"/>
<dbReference type="CDD" id="cd01347">
    <property type="entry name" value="ligand_gated_channel"/>
    <property type="match status" value="1"/>
</dbReference>
<dbReference type="SUPFAM" id="SSF56935">
    <property type="entry name" value="Porins"/>
    <property type="match status" value="1"/>
</dbReference>
<evidence type="ECO:0000256" key="5">
    <source>
        <dbReference type="ARBA" id="ARBA00023077"/>
    </source>
</evidence>
<keyword evidence="14" id="KW-1185">Reference proteome</keyword>
<dbReference type="PANTHER" id="PTHR30069:SF27">
    <property type="entry name" value="BLL4766 PROTEIN"/>
    <property type="match status" value="1"/>
</dbReference>
<sequence length="688" mass="76757">MDRSATRRCIPVISCLLIIFCGASAAANAQNSGIERFLDLSLEDLLQQEVISASRRAQPLSDVAAAAHVITAEDIRRSGARSLPEALRLAPGVDVARISADRWAVSIRSHTEYLSNKLMVLVDGRSAYSPSFSGVLWNTLQIPLENIERIEVIRGPGGAVWGVNAVNGVINIITRSSHSTHGTLVSAGYGDVTGPFTLLRQGGSLGEDSSFSVYLRNSGHRDSLKESGDDHRDQANHLSAGFRMDGDEMAGQWMVSGNLYRTDSDGIGVVRDPFQPPPTYRRVENITDRFSGVDLQTSMTRKTSERSEIRVNASWSYSDLEATMLADQQQHIVDLELQQRIGFSSQHTLTWGAGYRWYRDTLSDGLTTRIAQSRETLHLASLFAQDEIELTDGLRLTLGGRLDYNSYTSTEIQPTIRMLWNMTPQHSLWSSLSQAKRIPSRGERTADYILTVAPPGVVSFDSPLDDSVADLPIQGEVRGNDRFGSERLTAFEAGYRGQLSPEVYLDVTAFMHRYDNLRTAALITDPDDLLISEDQQYLIAPNDFINTGELTVTGVELSGDWRPTERLRFQLAYSFNDTGEFTGGDQLFSSFIPRHITSLRSSWSLNHQTDLDMWVRHVDQRDRPFLPPLDAYTTMDLRMAWRPDSAIELALVAQNLLDSERTEYFSVAPTFQPAQTRRGVYGQIRLSF</sequence>
<evidence type="ECO:0000256" key="10">
    <source>
        <dbReference type="SAM" id="SignalP"/>
    </source>
</evidence>
<keyword evidence="6 8" id="KW-0472">Membrane</keyword>
<dbReference type="Pfam" id="PF00593">
    <property type="entry name" value="TonB_dep_Rec_b-barrel"/>
    <property type="match status" value="1"/>
</dbReference>
<evidence type="ECO:0000256" key="2">
    <source>
        <dbReference type="ARBA" id="ARBA00022448"/>
    </source>
</evidence>
<reference evidence="14" key="2">
    <citation type="submission" date="2014-02" db="EMBL/GenBank/DDBJ databases">
        <title>Draft Genome Sequence of extremely halophilic bacteria Halorhodospira halochloris.</title>
        <authorList>
            <person name="Singh K.S."/>
        </authorList>
    </citation>
    <scope>NUCLEOTIDE SEQUENCE [LARGE SCALE GENOMIC DNA]</scope>
    <source>
        <strain evidence="14">A</strain>
    </source>
</reference>
<dbReference type="Gene3D" id="2.40.170.20">
    <property type="entry name" value="TonB-dependent receptor, beta-barrel domain"/>
    <property type="match status" value="1"/>
</dbReference>
<dbReference type="InterPro" id="IPR012910">
    <property type="entry name" value="Plug_dom"/>
</dbReference>
<dbReference type="PROSITE" id="PS52016">
    <property type="entry name" value="TONB_DEPENDENT_REC_3"/>
    <property type="match status" value="1"/>
</dbReference>
<comment type="similarity">
    <text evidence="8 9">Belongs to the TonB-dependent receptor family.</text>
</comment>
<evidence type="ECO:0000256" key="4">
    <source>
        <dbReference type="ARBA" id="ARBA00022692"/>
    </source>
</evidence>
<evidence type="ECO:0000256" key="1">
    <source>
        <dbReference type="ARBA" id="ARBA00004571"/>
    </source>
</evidence>
<reference evidence="13 14" key="1">
    <citation type="journal article" date="2014" name="J Genomics">
        <title>Draft Genome Sequence of the Extremely Halophilic Phototrophic Purple Sulfur Bacterium Halorhodospira halochloris.</title>
        <authorList>
            <person name="Singh K.S."/>
            <person name="Kirksey J."/>
            <person name="Hoff W.D."/>
            <person name="Deole R."/>
        </authorList>
    </citation>
    <scope>NUCLEOTIDE SEQUENCE [LARGE SCALE GENOMIC DNA]</scope>
    <source>
        <strain evidence="13 14">A</strain>
    </source>
</reference>
<keyword evidence="7 8" id="KW-0998">Cell outer membrane</keyword>
<dbReference type="GO" id="GO:0015344">
    <property type="term" value="F:siderophore uptake transmembrane transporter activity"/>
    <property type="evidence" value="ECO:0007669"/>
    <property type="project" value="TreeGrafter"/>
</dbReference>
<comment type="subcellular location">
    <subcellularLocation>
        <location evidence="1 8">Cell outer membrane</location>
        <topology evidence="1 8">Multi-pass membrane protein</topology>
    </subcellularLocation>
</comment>
<keyword evidence="2 8" id="KW-0813">Transport</keyword>
<organism evidence="13 14">
    <name type="scientific">Ectothiorhodospira haloalkaliphila</name>
    <dbReference type="NCBI Taxonomy" id="421628"/>
    <lineage>
        <taxon>Bacteria</taxon>
        <taxon>Pseudomonadati</taxon>
        <taxon>Pseudomonadota</taxon>
        <taxon>Gammaproteobacteria</taxon>
        <taxon>Chromatiales</taxon>
        <taxon>Ectothiorhodospiraceae</taxon>
        <taxon>Ectothiorhodospira</taxon>
    </lineage>
</organism>
<feature type="signal peptide" evidence="10">
    <location>
        <begin position="1"/>
        <end position="25"/>
    </location>
</feature>
<dbReference type="Gene3D" id="2.170.130.10">
    <property type="entry name" value="TonB-dependent receptor, plug domain"/>
    <property type="match status" value="1"/>
</dbReference>
<dbReference type="KEGG" id="hhc:M911_10445"/>
<dbReference type="GO" id="GO:0009279">
    <property type="term" value="C:cell outer membrane"/>
    <property type="evidence" value="ECO:0007669"/>
    <property type="project" value="UniProtKB-SubCell"/>
</dbReference>
<gene>
    <name evidence="13" type="ORF">M911_10445</name>
</gene>
<dbReference type="PATRIC" id="fig|1354791.3.peg.2539"/>
<keyword evidence="10" id="KW-0732">Signal</keyword>
<dbReference type="EMBL" id="CP007268">
    <property type="protein sequence ID" value="AHK79501.1"/>
    <property type="molecule type" value="Genomic_DNA"/>
</dbReference>
<dbReference type="InterPro" id="IPR039426">
    <property type="entry name" value="TonB-dep_rcpt-like"/>
</dbReference>
<feature type="chain" id="PRO_5004910726" evidence="10">
    <location>
        <begin position="26"/>
        <end position="688"/>
    </location>
</feature>
<dbReference type="Proteomes" id="UP000019442">
    <property type="component" value="Chromosome"/>
</dbReference>
<keyword evidence="4 8" id="KW-0812">Transmembrane</keyword>
<keyword evidence="5 9" id="KW-0798">TonB box</keyword>
<dbReference type="PANTHER" id="PTHR30069">
    <property type="entry name" value="TONB-DEPENDENT OUTER MEMBRANE RECEPTOR"/>
    <property type="match status" value="1"/>
</dbReference>
<name>W8KV90_9GAMM</name>
<accession>W8KV90</accession>
<evidence type="ECO:0000313" key="14">
    <source>
        <dbReference type="Proteomes" id="UP000019442"/>
    </source>
</evidence>
<dbReference type="GO" id="GO:0044718">
    <property type="term" value="P:siderophore transmembrane transport"/>
    <property type="evidence" value="ECO:0007669"/>
    <property type="project" value="TreeGrafter"/>
</dbReference>